<dbReference type="FunFam" id="2.10.25.10:FF:000011">
    <property type="entry name" value="Cadherin EGF LAG seven-pass G-type receptor"/>
    <property type="match status" value="1"/>
</dbReference>
<dbReference type="FunFam" id="2.10.25.10:FF:000082">
    <property type="entry name" value="Laminin subunit alpha 1"/>
    <property type="match status" value="1"/>
</dbReference>
<keyword evidence="25" id="KW-1185">Reference proteome</keyword>
<keyword evidence="9" id="KW-0084">Basement membrane</keyword>
<feature type="disulfide bond" evidence="17">
    <location>
        <begin position="827"/>
        <end position="836"/>
    </location>
</feature>
<evidence type="ECO:0000256" key="4">
    <source>
        <dbReference type="ARBA" id="ARBA00022530"/>
    </source>
</evidence>
<dbReference type="Gene3D" id="3.30.40.10">
    <property type="entry name" value="Zinc/RING finger domain, C3HC4 (zinc finger)"/>
    <property type="match status" value="1"/>
</dbReference>
<feature type="disulfide bond" evidence="17">
    <location>
        <begin position="1556"/>
        <end position="1565"/>
    </location>
</feature>
<dbReference type="PROSITE" id="PS51116">
    <property type="entry name" value="LAMININ_IVB"/>
    <property type="match status" value="1"/>
</dbReference>
<feature type="disulfide bond" evidence="17">
    <location>
        <begin position="1583"/>
        <end position="1595"/>
    </location>
</feature>
<feature type="domain" description="Laminin EGF-like" evidence="20">
    <location>
        <begin position="909"/>
        <end position="961"/>
    </location>
</feature>
<evidence type="ECO:0000256" key="2">
    <source>
        <dbReference type="ARBA" id="ARBA00004316"/>
    </source>
</evidence>
<evidence type="ECO:0000256" key="8">
    <source>
        <dbReference type="ARBA" id="ARBA00022833"/>
    </source>
</evidence>
<evidence type="ECO:0000313" key="25">
    <source>
        <dbReference type="Proteomes" id="UP000663879"/>
    </source>
</evidence>
<dbReference type="InterPro" id="IPR001841">
    <property type="entry name" value="Znf_RING"/>
</dbReference>
<feature type="disulfide bond" evidence="17">
    <location>
        <begin position="1233"/>
        <end position="1250"/>
    </location>
</feature>
<evidence type="ECO:0000259" key="21">
    <source>
        <dbReference type="PROSITE" id="PS50089"/>
    </source>
</evidence>
<feature type="domain" description="RING-type" evidence="21">
    <location>
        <begin position="43"/>
        <end position="82"/>
    </location>
</feature>
<keyword evidence="3" id="KW-0964">Secreted</keyword>
<dbReference type="GO" id="GO:0008270">
    <property type="term" value="F:zinc ion binding"/>
    <property type="evidence" value="ECO:0007669"/>
    <property type="project" value="UniProtKB-KW"/>
</dbReference>
<comment type="caution">
    <text evidence="24">The sequence shown here is derived from an EMBL/GenBank/DDBJ whole genome shotgun (WGS) entry which is preliminary data.</text>
</comment>
<accession>A0A813SQH2</accession>
<feature type="compositionally biased region" description="Polar residues" evidence="19">
    <location>
        <begin position="1"/>
        <end position="15"/>
    </location>
</feature>
<evidence type="ECO:0000256" key="12">
    <source>
        <dbReference type="ARBA" id="ARBA00023157"/>
    </source>
</evidence>
<sequence length="2215" mass="253515">MSLKRSNSTRSQTKSLPKKPRPEPLSEIQNEQFLDSTISDCTCPICLDILVEPVTMPCNHELCLPCFKSMTDLTNFLCPMCRQRISTWYRNAANSNTLVNQERWNFIQKNYPIEIKNRLEGKTAQILTEQIEQQKKGIAVQTKNQDKVVCSEPGEIKKEYQEYLKREQERIRIEKENEEKKSLELIQKLIQEEERLSMIDYLTILNHTPNPQRTSQPSRPLNNPNPTNGHINNLNNHPIERVATQNEAVTPIVNNPTPTNIHINNFNNHLIERVTTQNEAVTPIVNIVSIVEPSTSNLLDTVSQSSNQRARRRKNNSSTISEPGNNSEIIEVQPTPPIAKVKRTRSLRVKHTSESENTSTLTTDSNLSSNSAVEENETQIVRRSIILLETNATEKTLSVVSNEPSLIDARDTQKNDNKFENNFIEQKLREKNQTFEGKYFLKKTSSNIPLLKISKFKKSLNHFSKNCTNQSCFPSLGNLLIGRSNFLYASSTCGLDYAKRFCLIDQLNRTDFNVRDRTFIYSENNRLKSFVCSVCDSRDKFDHNTNPHSHRIENVIYNKKPSKMDYNLKWWQAENGHHKVFIQLDLESEFFLSNIYINYKSFPPASFIMEKSSDYGLTWQPIAYYAINCQEYFPNIPIKSSSFDIPVCTNRYSQFDQRELVYRPLSGYRIQDPNKLSQYFKMTNLRFNFTELFMFGDHLLIKKTPSYLDDDDYKLKYFYAIREIRVMGTCFCNGHASECLRAKNVIYDENSIKNMVHSKCACQHNTDGNNCQRCKPLYNDLEWKSGEIGRVYECKKCECNEHAFSCHFSMERYQDTNETSGGVCDNCLHNTEGFNCERCKAGYYHDKSLPFTNPSACKPCKCNLSGSKNFECNSHTCECKENVEGEKCDICKSGYWNLTANNPDGCSKCDVNKNGTIENKGCNKTTGELYKCKKNVEGERCDRCIMGYYGLSHENVDGCSKCNCTLGFSYSNLCNPVTGNCSCKPHIIGEQCDKIEEGFFCANIDHLIFEAEDSILINNLSQISYRKDKTRPHELWTGLGYLRSFEGAIFKIRFTHDFESGLFDIFLRHNLKPELDEIDLRIINLGPNLDELDYFNKSAHTTCFDIKSEQNTIEERVTIIQKYKTGSEIFPDYCFEKYYNYEIEITVYLINGVPSIYNSAKEAPSILIDSVVLIPDMKILFKEKNELLPSDVYLTALKCREKYAILPKIKSEKCDKLMCTVTTILFGLIPCQCDTMGSKNNKCNFMGGQCDCKQNINSRKCDKCALSMWGFTEHGCQPCNCDSFGSINNQCDILTGQCDCKENSYGKLCNECSPGFYNPPTCKKCECNGFSSSCKSDGECINCQGNTEGFNCDRCKNGFYGSPQDGVSCKPCSCPGIEGKNFAKACNYDYENDSFKCTCLPGYTGHRCDKCDDFYYGNPLEKNGSCKKCECNDSIDLKNPLSCNKQTGQCSNCLFNTDGFNCQKCKYGFFGDALSHQCKPCSCSKLGTVNNTVENCDADHGICECLPNVTGRNCDECTAFHWNLESGKGCVDCDCDITGTILNSNDCDQKTGQCPCIAGRSGRRCDACPFGYWGNPLTGCKKCHCSSQGSASQQCDSTNGECKCLPGVVGKYCDTCGHGTTGEAPFCKQCGECFDSWDQTIHSFYDVLERLDKKALEFYSFRNKNVNLSYFQNNFDLLCSKLTDLREAFGINGNPKDSSLDILLSDLESMRYKVNKYKNMADKKLESNDLILNYTNHMKIYTKVNDKVDQYLREIIDFRESIFEGAVKSIEESVQLSEQASNNFNQIHIDFESQMHQNLALINQSLINSIPVYHKFIDHVKHFENKSETSMQKLNQEIFQLNSQFCGSKNLKCSYKCIAGECHNFMSSYDLYLNISNSVNESYNQKIKEFKTVLTKMNSDKLGHKKFNDGINKINHKVKEQLTDIDQKSIYIQSLISESFNLSDRYQLKREIIEQNLNHVMNNNQISNEDDFDFKLSLIKEQELIYKSSIEFIKVDLKNRNKTKIVNFDNLKEPESLNKDIKDITNQTDRIETYLKTNEILLIKNLEKRDEIDEMGHKVNETLIQIGSILTEIENKKVKIETDIEEVEKIRDPIFNRLTDENNLIQKVSLGSVNLGLAKQKLGILNKKFTVLIDKMRGSASDENVLKLVELMDRIMRKENQFRQKTMKIEKLKAKKNKLEAKLTSSRMEMYNLKVILENIKANIKANLIHQRSCH</sequence>
<feature type="disulfide bond" evidence="17">
    <location>
        <begin position="1505"/>
        <end position="1514"/>
    </location>
</feature>
<dbReference type="FunFam" id="2.10.25.10:FF:000188">
    <property type="entry name" value="Laminin subunit gamma 2"/>
    <property type="match status" value="2"/>
</dbReference>
<feature type="disulfide bond" evidence="17">
    <location>
        <begin position="932"/>
        <end position="941"/>
    </location>
</feature>
<dbReference type="SMART" id="SM00184">
    <property type="entry name" value="RING"/>
    <property type="match status" value="1"/>
</dbReference>
<dbReference type="Gene3D" id="2.10.25.10">
    <property type="entry name" value="Laminin"/>
    <property type="match status" value="11"/>
</dbReference>
<dbReference type="InterPro" id="IPR000742">
    <property type="entry name" value="EGF"/>
</dbReference>
<feature type="coiled-coil region" evidence="18">
    <location>
        <begin position="2155"/>
        <end position="2189"/>
    </location>
</feature>
<feature type="disulfide bond" evidence="17">
    <location>
        <begin position="879"/>
        <end position="888"/>
    </location>
</feature>
<dbReference type="EMBL" id="CAJNOC010000765">
    <property type="protein sequence ID" value="CAF0800708.1"/>
    <property type="molecule type" value="Genomic_DNA"/>
</dbReference>
<evidence type="ECO:0000256" key="17">
    <source>
        <dbReference type="PROSITE-ProRule" id="PRU00460"/>
    </source>
</evidence>
<dbReference type="SUPFAM" id="SSF57850">
    <property type="entry name" value="RING/U-box"/>
    <property type="match status" value="1"/>
</dbReference>
<evidence type="ECO:0000256" key="5">
    <source>
        <dbReference type="ARBA" id="ARBA00022729"/>
    </source>
</evidence>
<feature type="domain" description="Laminin EGF-like" evidence="20">
    <location>
        <begin position="1231"/>
        <end position="1278"/>
    </location>
</feature>
<dbReference type="PANTHER" id="PTHR10574">
    <property type="entry name" value="NETRIN/LAMININ-RELATED"/>
    <property type="match status" value="1"/>
</dbReference>
<gene>
    <name evidence="24" type="ORF">OXX778_LOCUS6451</name>
</gene>
<keyword evidence="7 16" id="KW-0479">Metal-binding</keyword>
<feature type="disulfide bond" evidence="17">
    <location>
        <begin position="1231"/>
        <end position="1243"/>
    </location>
</feature>
<evidence type="ECO:0000256" key="19">
    <source>
        <dbReference type="SAM" id="MobiDB-lite"/>
    </source>
</evidence>
<feature type="coiled-coil region" evidence="18">
    <location>
        <begin position="157"/>
        <end position="195"/>
    </location>
</feature>
<dbReference type="OrthoDB" id="5985440at2759"/>
<feature type="domain" description="Laminin EGF-like" evidence="20">
    <location>
        <begin position="1325"/>
        <end position="1371"/>
    </location>
</feature>
<feature type="disulfide bond" evidence="17">
    <location>
        <begin position="1279"/>
        <end position="1291"/>
    </location>
</feature>
<dbReference type="PRINTS" id="PR00011">
    <property type="entry name" value="EGFLAMININ"/>
</dbReference>
<feature type="disulfide bond" evidence="17">
    <location>
        <begin position="1355"/>
        <end position="1369"/>
    </location>
</feature>
<feature type="domain" description="Laminin EGF-like" evidence="20">
    <location>
        <begin position="860"/>
        <end position="908"/>
    </location>
</feature>
<feature type="compositionally biased region" description="Low complexity" evidence="19">
    <location>
        <begin position="221"/>
        <end position="235"/>
    </location>
</feature>
<dbReference type="InterPro" id="IPR050440">
    <property type="entry name" value="Laminin/Netrin_ECM"/>
</dbReference>
<feature type="domain" description="Laminin EGF-like" evidence="20">
    <location>
        <begin position="1279"/>
        <end position="1324"/>
    </location>
</feature>
<evidence type="ECO:0000256" key="18">
    <source>
        <dbReference type="SAM" id="Coils"/>
    </source>
</evidence>
<evidence type="ECO:0000256" key="13">
    <source>
        <dbReference type="ARBA" id="ARBA00023180"/>
    </source>
</evidence>
<dbReference type="InterPro" id="IPR008211">
    <property type="entry name" value="Laminin_N"/>
</dbReference>
<feature type="domain" description="Laminin N-terminal" evidence="23">
    <location>
        <begin position="468"/>
        <end position="729"/>
    </location>
</feature>
<keyword evidence="15 17" id="KW-0424">Laminin EGF-like domain</keyword>
<feature type="disulfide bond" evidence="17">
    <location>
        <begin position="860"/>
        <end position="872"/>
    </location>
</feature>
<dbReference type="InterPro" id="IPR013083">
    <property type="entry name" value="Znf_RING/FYVE/PHD"/>
</dbReference>
<dbReference type="GO" id="GO:0009887">
    <property type="term" value="P:animal organ morphogenesis"/>
    <property type="evidence" value="ECO:0007669"/>
    <property type="project" value="TreeGrafter"/>
</dbReference>
<name>A0A813SQH2_9BILA</name>
<dbReference type="Gene3D" id="2.170.300.10">
    <property type="entry name" value="Tie2 ligand-binding domain superfamily"/>
    <property type="match status" value="1"/>
</dbReference>
<comment type="caution">
    <text evidence="17">Lacks conserved residue(s) required for the propagation of feature annotation.</text>
</comment>
<dbReference type="PROSITE" id="PS51117">
    <property type="entry name" value="LAMININ_NTER"/>
    <property type="match status" value="1"/>
</dbReference>
<feature type="domain" description="Laminin EGF-like" evidence="20">
    <location>
        <begin position="797"/>
        <end position="859"/>
    </location>
</feature>
<evidence type="ECO:0000313" key="24">
    <source>
        <dbReference type="EMBL" id="CAF0800708.1"/>
    </source>
</evidence>
<evidence type="ECO:0000256" key="9">
    <source>
        <dbReference type="ARBA" id="ARBA00022869"/>
    </source>
</evidence>
<evidence type="ECO:0000256" key="10">
    <source>
        <dbReference type="ARBA" id="ARBA00022889"/>
    </source>
</evidence>
<evidence type="ECO:0000259" key="23">
    <source>
        <dbReference type="PROSITE" id="PS51117"/>
    </source>
</evidence>
<feature type="domain" description="Laminin EGF-like" evidence="20">
    <location>
        <begin position="1372"/>
        <end position="1428"/>
    </location>
</feature>
<proteinExistence type="predicted"/>
<organism evidence="24 25">
    <name type="scientific">Brachionus calyciflorus</name>
    <dbReference type="NCBI Taxonomy" id="104777"/>
    <lineage>
        <taxon>Eukaryota</taxon>
        <taxon>Metazoa</taxon>
        <taxon>Spiralia</taxon>
        <taxon>Gnathifera</taxon>
        <taxon>Rotifera</taxon>
        <taxon>Eurotatoria</taxon>
        <taxon>Monogononta</taxon>
        <taxon>Pseudotrocha</taxon>
        <taxon>Ploima</taxon>
        <taxon>Brachionidae</taxon>
        <taxon>Brachionus</taxon>
    </lineage>
</organism>
<dbReference type="PROSITE" id="PS50089">
    <property type="entry name" value="ZF_RING_2"/>
    <property type="match status" value="1"/>
</dbReference>
<feature type="compositionally biased region" description="Basic residues" evidence="19">
    <location>
        <begin position="340"/>
        <end position="350"/>
    </location>
</feature>
<dbReference type="SMART" id="SM00136">
    <property type="entry name" value="LamNT"/>
    <property type="match status" value="1"/>
</dbReference>
<dbReference type="GO" id="GO:0007155">
    <property type="term" value="P:cell adhesion"/>
    <property type="evidence" value="ECO:0007669"/>
    <property type="project" value="UniProtKB-KW"/>
</dbReference>
<keyword evidence="5" id="KW-0732">Signal</keyword>
<dbReference type="Pfam" id="PF00053">
    <property type="entry name" value="EGF_laminin"/>
    <property type="match status" value="12"/>
</dbReference>
<keyword evidence="11 18" id="KW-0175">Coiled coil</keyword>
<dbReference type="FunFam" id="2.10.25.10:FF:000130">
    <property type="entry name" value="Laminin subunit beta 1"/>
    <property type="match status" value="1"/>
</dbReference>
<keyword evidence="6" id="KW-0677">Repeat</keyword>
<evidence type="ECO:0000256" key="1">
    <source>
        <dbReference type="ARBA" id="ARBA00004302"/>
    </source>
</evidence>
<dbReference type="InterPro" id="IPR013015">
    <property type="entry name" value="Laminin_IV_B"/>
</dbReference>
<dbReference type="InterPro" id="IPR056863">
    <property type="entry name" value="LMN_ATRN_NET-like_EGF"/>
</dbReference>
<evidence type="ECO:0000256" key="15">
    <source>
        <dbReference type="ARBA" id="ARBA00023292"/>
    </source>
</evidence>
<dbReference type="Pfam" id="PF00055">
    <property type="entry name" value="Laminin_N"/>
    <property type="match status" value="1"/>
</dbReference>
<feature type="disulfide bond" evidence="17">
    <location>
        <begin position="1399"/>
        <end position="1408"/>
    </location>
</feature>
<dbReference type="SUPFAM" id="SSF57196">
    <property type="entry name" value="EGF/Laminin"/>
    <property type="match status" value="12"/>
</dbReference>
<feature type="domain" description="Laminin EGF-like" evidence="20">
    <location>
        <begin position="1429"/>
        <end position="1480"/>
    </location>
</feature>
<dbReference type="FunFam" id="2.10.25.10:FF:000090">
    <property type="entry name" value="laminin subunit alpha"/>
    <property type="match status" value="1"/>
</dbReference>
<keyword evidence="8" id="KW-0862">Zinc</keyword>
<feature type="compositionally biased region" description="Low complexity" evidence="19">
    <location>
        <begin position="355"/>
        <end position="371"/>
    </location>
</feature>
<evidence type="ECO:0000259" key="22">
    <source>
        <dbReference type="PROSITE" id="PS51116"/>
    </source>
</evidence>
<dbReference type="PROSITE" id="PS50027">
    <property type="entry name" value="EGF_LAM_2"/>
    <property type="match status" value="11"/>
</dbReference>
<feature type="domain" description="Laminin EGF-like" evidence="20">
    <location>
        <begin position="1533"/>
        <end position="1582"/>
    </location>
</feature>
<feature type="domain" description="Laminin EGF-like" evidence="20">
    <location>
        <begin position="1583"/>
        <end position="1629"/>
    </location>
</feature>
<feature type="region of interest" description="Disordered" evidence="19">
    <location>
        <begin position="207"/>
        <end position="235"/>
    </location>
</feature>
<feature type="disulfide bond" evidence="17">
    <location>
        <begin position="1300"/>
        <end position="1309"/>
    </location>
</feature>
<keyword evidence="12 17" id="KW-1015">Disulfide bond</keyword>
<feature type="compositionally biased region" description="Polar residues" evidence="19">
    <location>
        <begin position="316"/>
        <end position="328"/>
    </location>
</feature>
<feature type="compositionally biased region" description="Polar residues" evidence="19">
    <location>
        <begin position="207"/>
        <end position="220"/>
    </location>
</feature>
<feature type="region of interest" description="Disordered" evidence="19">
    <location>
        <begin position="300"/>
        <end position="375"/>
    </location>
</feature>
<keyword evidence="10" id="KW-0130">Cell adhesion</keyword>
<dbReference type="Pfam" id="PF21199">
    <property type="entry name" value="LAMININ_IV_B"/>
    <property type="match status" value="1"/>
</dbReference>
<dbReference type="PANTHER" id="PTHR10574:SF197">
    <property type="entry name" value="LAMININ SUBUNIT BETA-1 ISOFORM X1"/>
    <property type="match status" value="1"/>
</dbReference>
<evidence type="ECO:0000256" key="11">
    <source>
        <dbReference type="ARBA" id="ARBA00023054"/>
    </source>
</evidence>
<dbReference type="GO" id="GO:0042995">
    <property type="term" value="C:cell projection"/>
    <property type="evidence" value="ECO:0007669"/>
    <property type="project" value="UniProtKB-SubCell"/>
</dbReference>
<dbReference type="FunFam" id="2.10.25.10:FF:000224">
    <property type="entry name" value="Usherin"/>
    <property type="match status" value="1"/>
</dbReference>
<dbReference type="PROSITE" id="PS00022">
    <property type="entry name" value="EGF_1"/>
    <property type="match status" value="1"/>
</dbReference>
<keyword evidence="4" id="KW-0272">Extracellular matrix</keyword>
<dbReference type="PROSITE" id="PS01248">
    <property type="entry name" value="EGF_LAM_1"/>
    <property type="match status" value="3"/>
</dbReference>
<dbReference type="Proteomes" id="UP000663879">
    <property type="component" value="Unassembled WGS sequence"/>
</dbReference>
<dbReference type="CDD" id="cd22249">
    <property type="entry name" value="UDM1_RNF168_RNF169-like"/>
    <property type="match status" value="1"/>
</dbReference>
<dbReference type="SMART" id="SM00181">
    <property type="entry name" value="EGF"/>
    <property type="match status" value="6"/>
</dbReference>
<feature type="disulfide bond" evidence="17">
    <location>
        <begin position="1585"/>
        <end position="1602"/>
    </location>
</feature>
<dbReference type="GO" id="GO:0009888">
    <property type="term" value="P:tissue development"/>
    <property type="evidence" value="ECO:0007669"/>
    <property type="project" value="TreeGrafter"/>
</dbReference>
<feature type="disulfide bond" evidence="17">
    <location>
        <begin position="1281"/>
        <end position="1298"/>
    </location>
</feature>
<dbReference type="SMART" id="SM00180">
    <property type="entry name" value="EGF_Lam"/>
    <property type="match status" value="13"/>
</dbReference>
<keyword evidence="7 16" id="KW-0863">Zinc-finger</keyword>
<reference evidence="24" key="1">
    <citation type="submission" date="2021-02" db="EMBL/GenBank/DDBJ databases">
        <authorList>
            <person name="Nowell W R."/>
        </authorList>
    </citation>
    <scope>NUCLEOTIDE SEQUENCE</scope>
    <source>
        <strain evidence="24">Ploen Becks lab</strain>
    </source>
</reference>
<evidence type="ECO:0000259" key="20">
    <source>
        <dbReference type="PROSITE" id="PS50027"/>
    </source>
</evidence>
<keyword evidence="13" id="KW-0325">Glycoprotein</keyword>
<feature type="disulfide bond" evidence="17">
    <location>
        <begin position="1343"/>
        <end position="1352"/>
    </location>
</feature>
<evidence type="ECO:0000256" key="6">
    <source>
        <dbReference type="ARBA" id="ARBA00022737"/>
    </source>
</evidence>
<keyword evidence="14" id="KW-0966">Cell projection</keyword>
<evidence type="ECO:0000256" key="16">
    <source>
        <dbReference type="PROSITE-ProRule" id="PRU00175"/>
    </source>
</evidence>
<feature type="region of interest" description="Disordered" evidence="19">
    <location>
        <begin position="1"/>
        <end position="25"/>
    </location>
</feature>
<dbReference type="Pfam" id="PF24973">
    <property type="entry name" value="EGF_LMN_ATRN"/>
    <property type="match status" value="1"/>
</dbReference>
<feature type="disulfide bond" evidence="17">
    <location>
        <begin position="1252"/>
        <end position="1261"/>
    </location>
</feature>
<feature type="disulfide bond" evidence="17">
    <location>
        <begin position="1604"/>
        <end position="1613"/>
    </location>
</feature>
<protein>
    <submittedName>
        <fullName evidence="24">Uncharacterized protein</fullName>
    </submittedName>
</protein>
<feature type="disulfide bond" evidence="17">
    <location>
        <begin position="1453"/>
        <end position="1462"/>
    </location>
</feature>
<evidence type="ECO:0000256" key="7">
    <source>
        <dbReference type="ARBA" id="ARBA00022771"/>
    </source>
</evidence>
<evidence type="ECO:0000256" key="14">
    <source>
        <dbReference type="ARBA" id="ARBA00023273"/>
    </source>
</evidence>
<evidence type="ECO:0000256" key="3">
    <source>
        <dbReference type="ARBA" id="ARBA00022525"/>
    </source>
</evidence>
<feature type="domain" description="Laminin EGF-like" evidence="20">
    <location>
        <begin position="1481"/>
        <end position="1532"/>
    </location>
</feature>
<comment type="subcellular location">
    <subcellularLocation>
        <location evidence="2">Cell projection</location>
    </subcellularLocation>
    <subcellularLocation>
        <location evidence="1">Secreted</location>
        <location evidence="1">Extracellular space</location>
        <location evidence="1">Extracellular matrix</location>
        <location evidence="1">Basement membrane</location>
    </subcellularLocation>
</comment>
<dbReference type="CDD" id="cd16550">
    <property type="entry name" value="RING-HC_RNF168"/>
    <property type="match status" value="1"/>
</dbReference>
<dbReference type="FunFam" id="2.10.25.10:FF:000388">
    <property type="entry name" value="Laminin subunit alpha"/>
    <property type="match status" value="1"/>
</dbReference>
<dbReference type="Gene3D" id="2.60.120.260">
    <property type="entry name" value="Galactose-binding domain-like"/>
    <property type="match status" value="1"/>
</dbReference>
<dbReference type="GO" id="GO:0005604">
    <property type="term" value="C:basement membrane"/>
    <property type="evidence" value="ECO:0007669"/>
    <property type="project" value="UniProtKB-SubCell"/>
</dbReference>
<feature type="domain" description="Laminin IV type B" evidence="22">
    <location>
        <begin position="1001"/>
        <end position="1226"/>
    </location>
</feature>
<dbReference type="InterPro" id="IPR002049">
    <property type="entry name" value="LE_dom"/>
</dbReference>
<dbReference type="CDD" id="cd00055">
    <property type="entry name" value="EGF_Lam"/>
    <property type="match status" value="12"/>
</dbReference>